<dbReference type="EMBL" id="CP003281">
    <property type="protein sequence ID" value="AFL86040.1"/>
    <property type="molecule type" value="Genomic_DNA"/>
</dbReference>
<dbReference type="InterPro" id="IPR000014">
    <property type="entry name" value="PAS"/>
</dbReference>
<dbReference type="InterPro" id="IPR029016">
    <property type="entry name" value="GAF-like_dom_sf"/>
</dbReference>
<evidence type="ECO:0000256" key="4">
    <source>
        <dbReference type="ARBA" id="ARBA00022679"/>
    </source>
</evidence>
<reference evidence="13" key="1">
    <citation type="submission" date="2012-06" db="EMBL/GenBank/DDBJ databases">
        <title>The complete genome of Belliella baltica DSM 15883.</title>
        <authorList>
            <person name="Lucas S."/>
            <person name="Copeland A."/>
            <person name="Lapidus A."/>
            <person name="Goodwin L."/>
            <person name="Pitluck S."/>
            <person name="Peters L."/>
            <person name="Mikhailova N."/>
            <person name="Davenport K."/>
            <person name="Kyrpides N."/>
            <person name="Mavromatis K."/>
            <person name="Pagani I."/>
            <person name="Ivanova N."/>
            <person name="Ovchinnikova G."/>
            <person name="Zeytun A."/>
            <person name="Detter J.C."/>
            <person name="Han C."/>
            <person name="Land M."/>
            <person name="Hauser L."/>
            <person name="Markowitz V."/>
            <person name="Cheng J.-F."/>
            <person name="Hugenholtz P."/>
            <person name="Woyke T."/>
            <person name="Wu D."/>
            <person name="Tindall B."/>
            <person name="Pomrenke H."/>
            <person name="Brambilla E."/>
            <person name="Klenk H.-P."/>
            <person name="Eisen J.A."/>
        </authorList>
    </citation>
    <scope>NUCLEOTIDE SEQUENCE [LARGE SCALE GENOMIC DNA]</scope>
    <source>
        <strain evidence="13">DSM 15883 / CIP 108006 / LMG 21964 / BA134</strain>
    </source>
</reference>
<dbReference type="PANTHER" id="PTHR45339">
    <property type="entry name" value="HYBRID SIGNAL TRANSDUCTION HISTIDINE KINASE J"/>
    <property type="match status" value="1"/>
</dbReference>
<dbReference type="PANTHER" id="PTHR45339:SF1">
    <property type="entry name" value="HYBRID SIGNAL TRANSDUCTION HISTIDINE KINASE J"/>
    <property type="match status" value="1"/>
</dbReference>
<dbReference type="Pfam" id="PF02518">
    <property type="entry name" value="HATPase_c"/>
    <property type="match status" value="1"/>
</dbReference>
<dbReference type="SUPFAM" id="SSF55781">
    <property type="entry name" value="GAF domain-like"/>
    <property type="match status" value="1"/>
</dbReference>
<dbReference type="Pfam" id="PF00512">
    <property type="entry name" value="HisKA"/>
    <property type="match status" value="1"/>
</dbReference>
<evidence type="ECO:0000259" key="8">
    <source>
        <dbReference type="PROSITE" id="PS50109"/>
    </source>
</evidence>
<dbReference type="CDD" id="cd00082">
    <property type="entry name" value="HisKA"/>
    <property type="match status" value="1"/>
</dbReference>
<dbReference type="InterPro" id="IPR011006">
    <property type="entry name" value="CheY-like_superfamily"/>
</dbReference>
<dbReference type="InterPro" id="IPR005467">
    <property type="entry name" value="His_kinase_dom"/>
</dbReference>
<dbReference type="SMART" id="SM00091">
    <property type="entry name" value="PAS"/>
    <property type="match status" value="5"/>
</dbReference>
<dbReference type="InterPro" id="IPR036890">
    <property type="entry name" value="HATPase_C_sf"/>
</dbReference>
<evidence type="ECO:0000313" key="12">
    <source>
        <dbReference type="EMBL" id="AFL86040.1"/>
    </source>
</evidence>
<dbReference type="eggNOG" id="COG2205">
    <property type="taxonomic scope" value="Bacteria"/>
</dbReference>
<dbReference type="Gene3D" id="3.40.50.2300">
    <property type="match status" value="1"/>
</dbReference>
<dbReference type="CDD" id="cd16922">
    <property type="entry name" value="HATPase_EvgS-ArcB-TorS-like"/>
    <property type="match status" value="1"/>
</dbReference>
<dbReference type="CDD" id="cd00130">
    <property type="entry name" value="PAS"/>
    <property type="match status" value="4"/>
</dbReference>
<dbReference type="InterPro" id="IPR000700">
    <property type="entry name" value="PAS-assoc_C"/>
</dbReference>
<feature type="domain" description="PAC" evidence="11">
    <location>
        <begin position="756"/>
        <end position="808"/>
    </location>
</feature>
<dbReference type="PROSITE" id="PS50109">
    <property type="entry name" value="HIS_KIN"/>
    <property type="match status" value="1"/>
</dbReference>
<dbReference type="Pfam" id="PF00072">
    <property type="entry name" value="Response_reg"/>
    <property type="match status" value="1"/>
</dbReference>
<dbReference type="PRINTS" id="PR00344">
    <property type="entry name" value="BCTRLSENSOR"/>
</dbReference>
<feature type="domain" description="Response regulatory" evidence="9">
    <location>
        <begin position="1318"/>
        <end position="1437"/>
    </location>
</feature>
<evidence type="ECO:0000256" key="7">
    <source>
        <dbReference type="PROSITE-ProRule" id="PRU00169"/>
    </source>
</evidence>
<dbReference type="InterPro" id="IPR001789">
    <property type="entry name" value="Sig_transdc_resp-reg_receiver"/>
</dbReference>
<feature type="domain" description="PAC" evidence="11">
    <location>
        <begin position="1004"/>
        <end position="1056"/>
    </location>
</feature>
<evidence type="ECO:0000313" key="13">
    <source>
        <dbReference type="Proteomes" id="UP000006050"/>
    </source>
</evidence>
<protein>
    <recommendedName>
        <fullName evidence="2">histidine kinase</fullName>
        <ecNumber evidence="2">2.7.13.3</ecNumber>
    </recommendedName>
</protein>
<accession>I3Z9X2</accession>
<comment type="catalytic activity">
    <reaction evidence="1">
        <text>ATP + protein L-histidine = ADP + protein N-phospho-L-histidine.</text>
        <dbReference type="EC" id="2.7.13.3"/>
    </reaction>
</comment>
<dbReference type="PROSITE" id="PS50112">
    <property type="entry name" value="PAS"/>
    <property type="match status" value="3"/>
</dbReference>
<dbReference type="InterPro" id="IPR035965">
    <property type="entry name" value="PAS-like_dom_sf"/>
</dbReference>
<feature type="domain" description="PAS" evidence="10">
    <location>
        <begin position="929"/>
        <end position="999"/>
    </location>
</feature>
<evidence type="ECO:0000259" key="9">
    <source>
        <dbReference type="PROSITE" id="PS50110"/>
    </source>
</evidence>
<dbReference type="InterPro" id="IPR036097">
    <property type="entry name" value="HisK_dim/P_sf"/>
</dbReference>
<dbReference type="InterPro" id="IPR003018">
    <property type="entry name" value="GAF"/>
</dbReference>
<evidence type="ECO:0000256" key="3">
    <source>
        <dbReference type="ARBA" id="ARBA00022553"/>
    </source>
</evidence>
<evidence type="ECO:0000259" key="11">
    <source>
        <dbReference type="PROSITE" id="PS50113"/>
    </source>
</evidence>
<name>I3Z9X2_BELBD</name>
<dbReference type="SUPFAM" id="SSF55785">
    <property type="entry name" value="PYP-like sensor domain (PAS domain)"/>
    <property type="match status" value="5"/>
</dbReference>
<dbReference type="Pfam" id="PF01590">
    <property type="entry name" value="GAF"/>
    <property type="match status" value="1"/>
</dbReference>
<evidence type="ECO:0000256" key="1">
    <source>
        <dbReference type="ARBA" id="ARBA00000085"/>
    </source>
</evidence>
<dbReference type="GO" id="GO:0000155">
    <property type="term" value="F:phosphorelay sensor kinase activity"/>
    <property type="evidence" value="ECO:0007669"/>
    <property type="project" value="InterPro"/>
</dbReference>
<evidence type="ECO:0000256" key="2">
    <source>
        <dbReference type="ARBA" id="ARBA00012438"/>
    </source>
</evidence>
<dbReference type="eggNOG" id="COG2203">
    <property type="taxonomic scope" value="Bacteria"/>
</dbReference>
<dbReference type="Pfam" id="PF08447">
    <property type="entry name" value="PAS_3"/>
    <property type="match status" value="2"/>
</dbReference>
<feature type="domain" description="PAS" evidence="10">
    <location>
        <begin position="678"/>
        <end position="742"/>
    </location>
</feature>
<dbReference type="Gene3D" id="3.30.450.40">
    <property type="match status" value="1"/>
</dbReference>
<dbReference type="RefSeq" id="WP_014773974.1">
    <property type="nucleotide sequence ID" value="NC_018010.1"/>
</dbReference>
<dbReference type="InterPro" id="IPR013656">
    <property type="entry name" value="PAS_4"/>
</dbReference>
<dbReference type="SMART" id="SM00388">
    <property type="entry name" value="HisKA"/>
    <property type="match status" value="1"/>
</dbReference>
<dbReference type="Gene3D" id="3.30.565.10">
    <property type="entry name" value="Histidine kinase-like ATPase, C-terminal domain"/>
    <property type="match status" value="1"/>
</dbReference>
<dbReference type="KEGG" id="bbd:Belba_3542"/>
<dbReference type="OrthoDB" id="9797097at2"/>
<dbReference type="eggNOG" id="COG0784">
    <property type="taxonomic scope" value="Bacteria"/>
</dbReference>
<dbReference type="InterPro" id="IPR001610">
    <property type="entry name" value="PAC"/>
</dbReference>
<feature type="domain" description="Histidine kinase" evidence="8">
    <location>
        <begin position="1074"/>
        <end position="1295"/>
    </location>
</feature>
<dbReference type="SUPFAM" id="SSF47384">
    <property type="entry name" value="Homodimeric domain of signal transducing histidine kinase"/>
    <property type="match status" value="1"/>
</dbReference>
<dbReference type="CDD" id="cd17546">
    <property type="entry name" value="REC_hyHK_CKI1_RcsC-like"/>
    <property type="match status" value="1"/>
</dbReference>
<dbReference type="SUPFAM" id="SSF55874">
    <property type="entry name" value="ATPase domain of HSP90 chaperone/DNA topoisomerase II/histidine kinase"/>
    <property type="match status" value="1"/>
</dbReference>
<keyword evidence="4" id="KW-0808">Transferase</keyword>
<dbReference type="PROSITE" id="PS50110">
    <property type="entry name" value="RESPONSE_REGULATORY"/>
    <property type="match status" value="1"/>
</dbReference>
<keyword evidence="5" id="KW-0418">Kinase</keyword>
<proteinExistence type="predicted"/>
<evidence type="ECO:0000259" key="10">
    <source>
        <dbReference type="PROSITE" id="PS50112"/>
    </source>
</evidence>
<evidence type="ECO:0000256" key="6">
    <source>
        <dbReference type="ARBA" id="ARBA00023012"/>
    </source>
</evidence>
<keyword evidence="3 7" id="KW-0597">Phosphoprotein</keyword>
<dbReference type="NCBIfam" id="TIGR00229">
    <property type="entry name" value="sensory_box"/>
    <property type="match status" value="3"/>
</dbReference>
<dbReference type="EC" id="2.7.13.3" evidence="2"/>
<feature type="modified residue" description="4-aspartylphosphate" evidence="7">
    <location>
        <position position="1368"/>
    </location>
</feature>
<dbReference type="HOGENOM" id="CLU_004792_0_0_10"/>
<dbReference type="SMART" id="SM00086">
    <property type="entry name" value="PAC"/>
    <property type="match status" value="4"/>
</dbReference>
<dbReference type="STRING" id="866536.Belba_3542"/>
<evidence type="ECO:0000256" key="5">
    <source>
        <dbReference type="ARBA" id="ARBA00022777"/>
    </source>
</evidence>
<dbReference type="InterPro" id="IPR004358">
    <property type="entry name" value="Sig_transdc_His_kin-like_C"/>
</dbReference>
<dbReference type="Pfam" id="PF13426">
    <property type="entry name" value="PAS_9"/>
    <property type="match status" value="2"/>
</dbReference>
<dbReference type="InterPro" id="IPR003661">
    <property type="entry name" value="HisK_dim/P_dom"/>
</dbReference>
<dbReference type="SMART" id="SM00387">
    <property type="entry name" value="HATPase_c"/>
    <property type="match status" value="1"/>
</dbReference>
<keyword evidence="13" id="KW-1185">Reference proteome</keyword>
<dbReference type="PROSITE" id="PS50113">
    <property type="entry name" value="PAC"/>
    <property type="match status" value="2"/>
</dbReference>
<sequence>MSIFTKFDISNFFDEIFDPLFVFNKEEIIYFNKYYREHFIDQPDDWRFIFDDSKIQKVINDFFDKGELPKMEYIQSLQNFEGEMKRFQWKFINLPSSYQERILVVQGRLVFNEKEFKQSANLLLDNTDRDLNLIKSILRYSHDMVAILDKHGVYKFLSSSIIDKLGIDPEKIIGKSYLEFVKQGIIEIQEGSFNEILKTKEEVNLDFIVRLPGKKNIYIESFARNLIDDPQIGGVLFSARDITTYKKAEKSLQKRYELEKLINRISKKFVNASIDQVDQVFNQSLKMLGEFEKADRAYISLLHEFKREIEYAYEWTAEGIEPQIEFLKNIPFSDDLLTISYLKKGKIFIIPDVSKMDPEYAYERDIYLQQGIVSVILIPIFSENRLIGFFGLDAVGEKRAWHEKDEYVLGQLGDVYAGTFINRSIKKRLERNENLLASTEILAKSGSWRFSNSKKLLFFSKGLNKIFGLDELVSSATISELLKKIAKEDRYELLYNVNKAINSRSPISGEFSLNEDNRNKFISYSVEVRPIHGTSNFEIYGYCTDITDKKDAEKYLKLQSQILAQVNDPVFVTDNHLKVIYMNKAASNEVQLSLNEKYEGKISDLFEFQFSENTDLDQIIESLREGDEYREDIYIKTSRGKLEPFELSVQVFSNDLKEKLGYSFLIRNLSQQLKQEALAKKARMIVENSSAVLFTVDPNDHFRIIYITDNIKQFGYNAQELINSNRSILDLLHPDDASSLLKYHNDKKNDLGVPAFSGEYRLRKSDGTYRWVEDKTQEVYGIDGEITLHEGILQDITERKLNREEMIRSQQRYRVLAANIPLTNVFLIDKNLRYIVAEGTNFANWGMTSSDFEGKTLEEIHRYNLHEIKPAVMRSFQNKEFAQKILIYRKRVYEMTVRPILHEGEVEYALGIVRDINEEFEAKENLRANEEKYRTLVEESTEIIFSISLDLHLTYVSPNVKQFLGYEHQEVTSRKLTEFLHPDDMLVFAEMLNQSVSEIFENHQYLEYRLRHKNGDYKVFSSNGRLIKDELGNVRHYTGIARDITKLKEAQRELFYAKEKAEQASTIKSQFLSIMSHEIRTPMNAVIGMAHLLIEDDPRPDQLENLKTLQFSAENLLGLINDILDYNKIDSGKIELEKVAFDIDMVFNRIIHSYTYQAREKKLDVSFELDADLPKIMTGDPVRLAQVANNLISNAIKFTERGFVKIYLKKVFEKKDSVKIRFEFEDSGIGIPDDKIATIFEAFTQASTDTTRKYGGTGLGLAIVKRLVELFGGTISVNRTSIGGTIFSFEIEFDKPETHLLDRKEDYVNTQKNLSHASILVAEDNLVNQIMIKKFLNKWGVKEVVMANDGNEAIEALEGKEFNLILLDLQMPEKDGYEVGRYIRAHDDEKIRTLPIIALTASSLLEVKDQIDAVGMNDYIPKPFNPDNLYAKIIKYIQA</sequence>
<dbReference type="SUPFAM" id="SSF52172">
    <property type="entry name" value="CheY-like"/>
    <property type="match status" value="1"/>
</dbReference>
<dbReference type="SMART" id="SM00448">
    <property type="entry name" value="REC"/>
    <property type="match status" value="1"/>
</dbReference>
<keyword evidence="6" id="KW-0902">Two-component regulatory system</keyword>
<dbReference type="SMART" id="SM00065">
    <property type="entry name" value="GAF"/>
    <property type="match status" value="1"/>
</dbReference>
<dbReference type="Gene3D" id="1.10.287.130">
    <property type="match status" value="1"/>
</dbReference>
<organism evidence="12 13">
    <name type="scientific">Belliella baltica (strain DSM 15883 / CIP 108006 / LMG 21964 / BA134)</name>
    <dbReference type="NCBI Taxonomy" id="866536"/>
    <lineage>
        <taxon>Bacteria</taxon>
        <taxon>Pseudomonadati</taxon>
        <taxon>Bacteroidota</taxon>
        <taxon>Cytophagia</taxon>
        <taxon>Cytophagales</taxon>
        <taxon>Cyclobacteriaceae</taxon>
        <taxon>Belliella</taxon>
    </lineage>
</organism>
<dbReference type="Pfam" id="PF08448">
    <property type="entry name" value="PAS_4"/>
    <property type="match status" value="1"/>
</dbReference>
<gene>
    <name evidence="12" type="ordered locus">Belba_3542</name>
</gene>
<feature type="domain" description="PAS" evidence="10">
    <location>
        <begin position="130"/>
        <end position="200"/>
    </location>
</feature>
<dbReference type="InterPro" id="IPR013655">
    <property type="entry name" value="PAS_fold_3"/>
</dbReference>
<dbReference type="InterPro" id="IPR003594">
    <property type="entry name" value="HATPase_dom"/>
</dbReference>
<dbReference type="FunFam" id="3.30.565.10:FF:000010">
    <property type="entry name" value="Sensor histidine kinase RcsC"/>
    <property type="match status" value="1"/>
</dbReference>
<dbReference type="eggNOG" id="COG2202">
    <property type="taxonomic scope" value="Bacteria"/>
</dbReference>
<dbReference type="Gene3D" id="3.30.450.20">
    <property type="entry name" value="PAS domain"/>
    <property type="match status" value="6"/>
</dbReference>
<dbReference type="Proteomes" id="UP000006050">
    <property type="component" value="Chromosome"/>
</dbReference>